<evidence type="ECO:0000313" key="1">
    <source>
        <dbReference type="EMBL" id="PKU46688.1"/>
    </source>
</evidence>
<reference evidence="2" key="2">
    <citation type="submission" date="2017-12" db="EMBL/GenBank/DDBJ databases">
        <title>Genome sequence of the Bar-tailed Godwit (Limosa lapponica baueri).</title>
        <authorList>
            <person name="Lima N.C.B."/>
            <person name="Parody-Merino A.M."/>
            <person name="Battley P.F."/>
            <person name="Fidler A.E."/>
            <person name="Prosdocimi F."/>
        </authorList>
    </citation>
    <scope>NUCLEOTIDE SEQUENCE [LARGE SCALE GENOMIC DNA]</scope>
</reference>
<organism evidence="1 2">
    <name type="scientific">Limosa lapponica baueri</name>
    <dbReference type="NCBI Taxonomy" id="1758121"/>
    <lineage>
        <taxon>Eukaryota</taxon>
        <taxon>Metazoa</taxon>
        <taxon>Chordata</taxon>
        <taxon>Craniata</taxon>
        <taxon>Vertebrata</taxon>
        <taxon>Euteleostomi</taxon>
        <taxon>Archelosauria</taxon>
        <taxon>Archosauria</taxon>
        <taxon>Dinosauria</taxon>
        <taxon>Saurischia</taxon>
        <taxon>Theropoda</taxon>
        <taxon>Coelurosauria</taxon>
        <taxon>Aves</taxon>
        <taxon>Neognathae</taxon>
        <taxon>Neoaves</taxon>
        <taxon>Charadriiformes</taxon>
        <taxon>Scolopacidae</taxon>
        <taxon>Limosa</taxon>
    </lineage>
</organism>
<dbReference type="Proteomes" id="UP000233556">
    <property type="component" value="Unassembled WGS sequence"/>
</dbReference>
<reference evidence="2" key="1">
    <citation type="submission" date="2017-11" db="EMBL/GenBank/DDBJ databases">
        <authorList>
            <person name="Lima N.C."/>
            <person name="Parody-Merino A.M."/>
            <person name="Battley P.F."/>
            <person name="Fidler A.E."/>
            <person name="Prosdocimi F."/>
        </authorList>
    </citation>
    <scope>NUCLEOTIDE SEQUENCE [LARGE SCALE GENOMIC DNA]</scope>
</reference>
<gene>
    <name evidence="1" type="ORF">llap_3005</name>
</gene>
<proteinExistence type="predicted"/>
<dbReference type="Gene3D" id="3.60.10.10">
    <property type="entry name" value="Endonuclease/exonuclease/phosphatase"/>
    <property type="match status" value="1"/>
</dbReference>
<accession>A0A2I0UL00</accession>
<sequence>MGNKPEELEATRLLESYDLLAITETWWDESHDWSEAIDGYRLFKRDRQGRSGGGIGLYIKQWTDCEKLSLKNSHEQAESLWIMEQVFLEATLRLMEMIQDSQYGFTKGKYRLTNLLAFYGGMIAPVDKEDLQWIEYTLRKFADDTKFSGAVGMPEGQDDIQRGLERLEKQAHVNLMVNKAKCKVLHMSRGNPWYRISTGWGRE</sequence>
<evidence type="ECO:0000313" key="2">
    <source>
        <dbReference type="Proteomes" id="UP000233556"/>
    </source>
</evidence>
<dbReference type="InterPro" id="IPR036691">
    <property type="entry name" value="Endo/exonu/phosph_ase_sf"/>
</dbReference>
<dbReference type="EMBL" id="KZ505701">
    <property type="protein sequence ID" value="PKU46688.1"/>
    <property type="molecule type" value="Genomic_DNA"/>
</dbReference>
<protein>
    <recommendedName>
        <fullName evidence="3">Rna-directed dna polymerase from mobile element jockey-like</fullName>
    </recommendedName>
</protein>
<dbReference type="OrthoDB" id="8069600at2759"/>
<name>A0A2I0UL00_LIMLA</name>
<dbReference type="AlphaFoldDB" id="A0A2I0UL00"/>
<keyword evidence="2" id="KW-1185">Reference proteome</keyword>
<evidence type="ECO:0008006" key="3">
    <source>
        <dbReference type="Google" id="ProtNLM"/>
    </source>
</evidence>